<dbReference type="InterPro" id="IPR010559">
    <property type="entry name" value="Sig_transdc_His_kin_internal"/>
</dbReference>
<keyword evidence="1" id="KW-0472">Membrane</keyword>
<dbReference type="PANTHER" id="PTHR34220:SF7">
    <property type="entry name" value="SENSOR HISTIDINE KINASE YPDA"/>
    <property type="match status" value="1"/>
</dbReference>
<dbReference type="GO" id="GO:0000155">
    <property type="term" value="F:phosphorelay sensor kinase activity"/>
    <property type="evidence" value="ECO:0007669"/>
    <property type="project" value="InterPro"/>
</dbReference>
<feature type="transmembrane region" description="Helical" evidence="1">
    <location>
        <begin position="59"/>
        <end position="80"/>
    </location>
</feature>
<dbReference type="EMBL" id="CADCWA010000057">
    <property type="protein sequence ID" value="CAA9509747.1"/>
    <property type="molecule type" value="Genomic_DNA"/>
</dbReference>
<feature type="domain" description="Signal transduction histidine kinase internal region" evidence="2">
    <location>
        <begin position="211"/>
        <end position="291"/>
    </location>
</feature>
<dbReference type="PANTHER" id="PTHR34220">
    <property type="entry name" value="SENSOR HISTIDINE KINASE YPDA"/>
    <property type="match status" value="1"/>
</dbReference>
<feature type="transmembrane region" description="Helical" evidence="1">
    <location>
        <begin position="89"/>
        <end position="110"/>
    </location>
</feature>
<feature type="transmembrane region" description="Helical" evidence="1">
    <location>
        <begin position="25"/>
        <end position="47"/>
    </location>
</feature>
<protein>
    <recommendedName>
        <fullName evidence="2">Signal transduction histidine kinase internal region domain-containing protein</fullName>
    </recommendedName>
</protein>
<keyword evidence="1" id="KW-0812">Transmembrane</keyword>
<organism evidence="3">
    <name type="scientific">uncultured Sphingomonas sp</name>
    <dbReference type="NCBI Taxonomy" id="158754"/>
    <lineage>
        <taxon>Bacteria</taxon>
        <taxon>Pseudomonadati</taxon>
        <taxon>Pseudomonadota</taxon>
        <taxon>Alphaproteobacteria</taxon>
        <taxon>Sphingomonadales</taxon>
        <taxon>Sphingomonadaceae</taxon>
        <taxon>Sphingomonas</taxon>
        <taxon>environmental samples</taxon>
    </lineage>
</organism>
<name>A0A6J4T0B9_9SPHN</name>
<dbReference type="AlphaFoldDB" id="A0A6J4T0B9"/>
<dbReference type="SUPFAM" id="SSF55874">
    <property type="entry name" value="ATPase domain of HSP90 chaperone/DNA topoisomerase II/histidine kinase"/>
    <property type="match status" value="1"/>
</dbReference>
<evidence type="ECO:0000259" key="2">
    <source>
        <dbReference type="Pfam" id="PF06580"/>
    </source>
</evidence>
<dbReference type="InterPro" id="IPR050640">
    <property type="entry name" value="Bact_2-comp_sensor_kinase"/>
</dbReference>
<accession>A0A6J4T0B9</accession>
<dbReference type="GO" id="GO:0016020">
    <property type="term" value="C:membrane"/>
    <property type="evidence" value="ECO:0007669"/>
    <property type="project" value="InterPro"/>
</dbReference>
<evidence type="ECO:0000313" key="3">
    <source>
        <dbReference type="EMBL" id="CAA9509747.1"/>
    </source>
</evidence>
<evidence type="ECO:0000256" key="1">
    <source>
        <dbReference type="SAM" id="Phobius"/>
    </source>
</evidence>
<keyword evidence="1" id="KW-1133">Transmembrane helix</keyword>
<sequence length="412" mass="45519">MHPNAEAMLDGPTEWRPRRFDDWTLAARTVALLWGFYIVTVVARAFLSTDPVTVLQNKIWMFLTGTLLTAVIYLAIGWLAPGSNLRRKAVVAGAGSVLASLAMAGVLLAAEGHMRDSREEFRFKAREGFVVVSKGQQVRIERSSADPLVLTIPKLNELKQWDQFRFAADTAVVWLFFFAAWSAVYLAAVSQRQALALQRRAALAETAAQSAQVRALRYQVNPHFLFNTLNSLSSLVMTGRGQEAESMILKLSTFFRTSLSLDPNADVTLDEEIELQRLYLDIEKVRFPRRLKVEIDVPPELRVARLPALILQPVVENGIKYGVSATKDKVTLRIAARSPQPGRLQLEVTNFGGTALKSPRARHQPASTGVGLANVCQRLDARFGRDASCSFGPLADGGYQVSMTLPLTDHDG</sequence>
<dbReference type="InterPro" id="IPR036890">
    <property type="entry name" value="HATPase_C_sf"/>
</dbReference>
<reference evidence="3" key="1">
    <citation type="submission" date="2020-02" db="EMBL/GenBank/DDBJ databases">
        <authorList>
            <person name="Meier V. D."/>
        </authorList>
    </citation>
    <scope>NUCLEOTIDE SEQUENCE</scope>
    <source>
        <strain evidence="3">AVDCRST_MAG31</strain>
    </source>
</reference>
<proteinExistence type="predicted"/>
<feature type="transmembrane region" description="Helical" evidence="1">
    <location>
        <begin position="171"/>
        <end position="190"/>
    </location>
</feature>
<gene>
    <name evidence="3" type="ORF">AVDCRST_MAG31-992</name>
</gene>
<dbReference type="Gene3D" id="3.30.565.10">
    <property type="entry name" value="Histidine kinase-like ATPase, C-terminal domain"/>
    <property type="match status" value="1"/>
</dbReference>
<dbReference type="Pfam" id="PF06580">
    <property type="entry name" value="His_kinase"/>
    <property type="match status" value="1"/>
</dbReference>